<keyword evidence="2" id="KW-1185">Reference proteome</keyword>
<evidence type="ECO:0000313" key="1">
    <source>
        <dbReference type="EMBL" id="CAA2618807.1"/>
    </source>
</evidence>
<dbReference type="EMBL" id="CACRZD030000004">
    <property type="protein sequence ID" value="CAA6658529.1"/>
    <property type="molecule type" value="Genomic_DNA"/>
</dbReference>
<gene>
    <name evidence="1" type="ORF">SI7747_04004974</name>
</gene>
<proteinExistence type="predicted"/>
<dbReference type="AlphaFoldDB" id="A0A7I8ILX9"/>
<sequence length="85" mass="9946">MLPFMNLSKCLFKEFDIKTLSCLKYFLVVEITHSFNGIFISNKRNLVTWGSMEQNVVAHSSVEAEFRTLVHRICELVWVKIYSLT</sequence>
<organism evidence="1">
    <name type="scientific">Spirodela intermedia</name>
    <name type="common">Intermediate duckweed</name>
    <dbReference type="NCBI Taxonomy" id="51605"/>
    <lineage>
        <taxon>Eukaryota</taxon>
        <taxon>Viridiplantae</taxon>
        <taxon>Streptophyta</taxon>
        <taxon>Embryophyta</taxon>
        <taxon>Tracheophyta</taxon>
        <taxon>Spermatophyta</taxon>
        <taxon>Magnoliopsida</taxon>
        <taxon>Liliopsida</taxon>
        <taxon>Araceae</taxon>
        <taxon>Lemnoideae</taxon>
        <taxon>Spirodela</taxon>
    </lineage>
</organism>
<accession>A0A7I8ILX9</accession>
<dbReference type="Proteomes" id="UP001189122">
    <property type="component" value="Unassembled WGS sequence"/>
</dbReference>
<protein>
    <submittedName>
        <fullName evidence="1">Uncharacterized protein</fullName>
    </submittedName>
</protein>
<reference evidence="1 2" key="1">
    <citation type="submission" date="2019-12" db="EMBL/GenBank/DDBJ databases">
        <authorList>
            <person name="Scholz U."/>
            <person name="Mascher M."/>
            <person name="Fiebig A."/>
        </authorList>
    </citation>
    <scope>NUCLEOTIDE SEQUENCE</scope>
</reference>
<evidence type="ECO:0000313" key="2">
    <source>
        <dbReference type="Proteomes" id="UP001189122"/>
    </source>
</evidence>
<name>A0A7I8ILX9_SPIIN</name>
<dbReference type="EMBL" id="LR743591">
    <property type="protein sequence ID" value="CAA2618807.1"/>
    <property type="molecule type" value="Genomic_DNA"/>
</dbReference>